<comment type="caution">
    <text evidence="3">The sequence shown here is derived from an EMBL/GenBank/DDBJ whole genome shotgun (WGS) entry which is preliminary data.</text>
</comment>
<keyword evidence="2" id="KW-0809">Transit peptide</keyword>
<name>A0A6G1EVW4_9ORYZ</name>
<sequence>MARRVPYRPRARAVAVSRSEGSIQDRGRAGGSGTEDALHMFDELPQQGRGAPIYSLNRALTDVACDSPAVAVFRFNRMARAGADKVTPDLHTYAILIGCCCRVGRLDLGFAAFGNAQAINKAMETCKCFQGSEGGDCKDGKLGAFKVFKTKLVTGFEHNEFNAVIFKKKLENIKTEINPILTPRAAGPVASLIGLQGITA</sequence>
<reference evidence="3 4" key="1">
    <citation type="submission" date="2019-11" db="EMBL/GenBank/DDBJ databases">
        <title>Whole genome sequence of Oryza granulata.</title>
        <authorList>
            <person name="Li W."/>
        </authorList>
    </citation>
    <scope>NUCLEOTIDE SEQUENCE [LARGE SCALE GENOMIC DNA]</scope>
    <source>
        <strain evidence="4">cv. Menghai</strain>
        <tissue evidence="3">Leaf</tissue>
    </source>
</reference>
<evidence type="ECO:0000313" key="3">
    <source>
        <dbReference type="EMBL" id="KAF0928767.1"/>
    </source>
</evidence>
<dbReference type="Gene3D" id="1.25.40.10">
    <property type="entry name" value="Tetratricopeptide repeat domain"/>
    <property type="match status" value="1"/>
</dbReference>
<dbReference type="EMBL" id="SPHZ02000002">
    <property type="protein sequence ID" value="KAF0928767.1"/>
    <property type="molecule type" value="Genomic_DNA"/>
</dbReference>
<accession>A0A6G1EVW4</accession>
<proteinExistence type="predicted"/>
<dbReference type="InterPro" id="IPR011990">
    <property type="entry name" value="TPR-like_helical_dom_sf"/>
</dbReference>
<gene>
    <name evidence="3" type="ORF">E2562_010647</name>
</gene>
<organism evidence="3 4">
    <name type="scientific">Oryza meyeriana var. granulata</name>
    <dbReference type="NCBI Taxonomy" id="110450"/>
    <lineage>
        <taxon>Eukaryota</taxon>
        <taxon>Viridiplantae</taxon>
        <taxon>Streptophyta</taxon>
        <taxon>Embryophyta</taxon>
        <taxon>Tracheophyta</taxon>
        <taxon>Spermatophyta</taxon>
        <taxon>Magnoliopsida</taxon>
        <taxon>Liliopsida</taxon>
        <taxon>Poales</taxon>
        <taxon>Poaceae</taxon>
        <taxon>BOP clade</taxon>
        <taxon>Oryzoideae</taxon>
        <taxon>Oryzeae</taxon>
        <taxon>Oryzinae</taxon>
        <taxon>Oryza</taxon>
        <taxon>Oryza meyeriana</taxon>
    </lineage>
</organism>
<dbReference type="NCBIfam" id="TIGR00756">
    <property type="entry name" value="PPR"/>
    <property type="match status" value="1"/>
</dbReference>
<dbReference type="InterPro" id="IPR002885">
    <property type="entry name" value="PPR_rpt"/>
</dbReference>
<keyword evidence="1" id="KW-0677">Repeat</keyword>
<evidence type="ECO:0000256" key="2">
    <source>
        <dbReference type="ARBA" id="ARBA00022946"/>
    </source>
</evidence>
<evidence type="ECO:0000256" key="1">
    <source>
        <dbReference type="ARBA" id="ARBA00022737"/>
    </source>
</evidence>
<evidence type="ECO:0000313" key="4">
    <source>
        <dbReference type="Proteomes" id="UP000479710"/>
    </source>
</evidence>
<keyword evidence="4" id="KW-1185">Reference proteome</keyword>
<dbReference type="AlphaFoldDB" id="A0A6G1EVW4"/>
<protein>
    <submittedName>
        <fullName evidence="3">Uncharacterized protein</fullName>
    </submittedName>
</protein>
<dbReference type="Proteomes" id="UP000479710">
    <property type="component" value="Unassembled WGS sequence"/>
</dbReference>